<reference evidence="2 3" key="1">
    <citation type="journal article" date="2007" name="Genome Res.">
        <title>Genome characteristics of facultatively symbiotic Frankia sp. strains reflect host range and host plant biogeography.</title>
        <authorList>
            <person name="Normand P."/>
            <person name="Lapierre P."/>
            <person name="Tisa L.S."/>
            <person name="Gogarten J.P."/>
            <person name="Alloisio N."/>
            <person name="Bagnarol E."/>
            <person name="Bassi C.A."/>
            <person name="Berry A.M."/>
            <person name="Bickhart D.M."/>
            <person name="Choisne N."/>
            <person name="Couloux A."/>
            <person name="Cournoyer B."/>
            <person name="Cruveiller S."/>
            <person name="Daubin V."/>
            <person name="Demange N."/>
            <person name="Francino M.P."/>
            <person name="Goltsman E."/>
            <person name="Huang Y."/>
            <person name="Kopp O.R."/>
            <person name="Labarre L."/>
            <person name="Lapidus A."/>
            <person name="Lavire C."/>
            <person name="Marechal J."/>
            <person name="Martinez M."/>
            <person name="Mastronunzio J.E."/>
            <person name="Mullin B.C."/>
            <person name="Niemann J."/>
            <person name="Pujic P."/>
            <person name="Rawnsley T."/>
            <person name="Rouy Z."/>
            <person name="Schenowitz C."/>
            <person name="Sellstedt A."/>
            <person name="Tavares F."/>
            <person name="Tomkins J.P."/>
            <person name="Vallenet D."/>
            <person name="Valverde C."/>
            <person name="Wall L.G."/>
            <person name="Wang Y."/>
            <person name="Medigue C."/>
            <person name="Benson D.R."/>
        </authorList>
    </citation>
    <scope>NUCLEOTIDE SEQUENCE [LARGE SCALE GENOMIC DNA]</scope>
    <source>
        <strain evidence="3">DSM 45986 / CECT 9034 / ACN14a</strain>
    </source>
</reference>
<protein>
    <submittedName>
        <fullName evidence="2">Uncharacterized protein</fullName>
    </submittedName>
</protein>
<feature type="region of interest" description="Disordered" evidence="1">
    <location>
        <begin position="1"/>
        <end position="71"/>
    </location>
</feature>
<evidence type="ECO:0000256" key="1">
    <source>
        <dbReference type="SAM" id="MobiDB-lite"/>
    </source>
</evidence>
<dbReference type="Proteomes" id="UP000000657">
    <property type="component" value="Chromosome"/>
</dbReference>
<gene>
    <name evidence="2" type="ordered locus">FRAAL6452</name>
</gene>
<evidence type="ECO:0000313" key="3">
    <source>
        <dbReference type="Proteomes" id="UP000000657"/>
    </source>
</evidence>
<dbReference type="EMBL" id="CT573213">
    <property type="protein sequence ID" value="CAJ65075.1"/>
    <property type="molecule type" value="Genomic_DNA"/>
</dbReference>
<organism evidence="2 3">
    <name type="scientific">Frankia alni (strain DSM 45986 / CECT 9034 / ACN14a)</name>
    <dbReference type="NCBI Taxonomy" id="326424"/>
    <lineage>
        <taxon>Bacteria</taxon>
        <taxon>Bacillati</taxon>
        <taxon>Actinomycetota</taxon>
        <taxon>Actinomycetes</taxon>
        <taxon>Frankiales</taxon>
        <taxon>Frankiaceae</taxon>
        <taxon>Frankia</taxon>
    </lineage>
</organism>
<evidence type="ECO:0000313" key="2">
    <source>
        <dbReference type="EMBL" id="CAJ65075.1"/>
    </source>
</evidence>
<name>Q0RBV5_FRAAA</name>
<accession>Q0RBV5</accession>
<dbReference type="AlphaFoldDB" id="Q0RBV5"/>
<sequence length="95" mass="9768">MPTPVLSGSSRLAGSVPWTTGQHPDSHRGADHAWPPEIARGCSRNAGEPDGPPAAVPDHSGQTRPAPASRIQLTDRAGILGKALPKAAYANHGAH</sequence>
<dbReference type="KEGG" id="fal:FRAAL6452"/>
<proteinExistence type="predicted"/>
<dbReference type="STRING" id="326424.FRAAL6452"/>
<dbReference type="HOGENOM" id="CLU_2368727_0_0_11"/>
<feature type="compositionally biased region" description="Polar residues" evidence="1">
    <location>
        <begin position="1"/>
        <end position="23"/>
    </location>
</feature>
<keyword evidence="3" id="KW-1185">Reference proteome</keyword>